<comment type="caution">
    <text evidence="6">The sequence shown here is derived from an EMBL/GenBank/DDBJ whole genome shotgun (WGS) entry which is preliminary data.</text>
</comment>
<evidence type="ECO:0000313" key="7">
    <source>
        <dbReference type="Proteomes" id="UP001501866"/>
    </source>
</evidence>
<proteinExistence type="predicted"/>
<dbReference type="RefSeq" id="WP_161175295.1">
    <property type="nucleotide sequence ID" value="NZ_BAAAUH010000031.1"/>
</dbReference>
<dbReference type="CDD" id="cd03216">
    <property type="entry name" value="ABC_Carb_Monos_I"/>
    <property type="match status" value="1"/>
</dbReference>
<evidence type="ECO:0000256" key="4">
    <source>
        <dbReference type="ARBA" id="ARBA00022840"/>
    </source>
</evidence>
<evidence type="ECO:0000313" key="6">
    <source>
        <dbReference type="EMBL" id="GAA3187203.1"/>
    </source>
</evidence>
<keyword evidence="4 6" id="KW-0067">ATP-binding</keyword>
<evidence type="ECO:0000256" key="1">
    <source>
        <dbReference type="ARBA" id="ARBA00022448"/>
    </source>
</evidence>
<feature type="domain" description="ABC transporter" evidence="5">
    <location>
        <begin position="8"/>
        <end position="245"/>
    </location>
</feature>
<dbReference type="EMBL" id="BAAAUH010000031">
    <property type="protein sequence ID" value="GAA3187203.1"/>
    <property type="molecule type" value="Genomic_DNA"/>
</dbReference>
<keyword evidence="3" id="KW-0547">Nucleotide-binding</keyword>
<sequence>MAPEPPLLSMSGITKSFPGVRALDGVDLDVQAGEVHCLLGQNGAGKSTLIKVLAGAHQPDTGTIRWRSEEVVLRSPIAAMRLGIATIYQELDLVEHLSVAENVHLGHEPTTAGFVVRGKAARQSTAQLLKRLGHPEIDPGRLVGDLSAAHQQIVSMARALSHDVRLIVMDEPSAALDPDEVDNLFRIVEDLTADGVAVVYISHRLEEIRRIGDRVTVLKDGRAVARGLPAKSTPTSEVVALMTGRNVEYVFPERPAAAPQGEPVLTVEGLSRAGEFAPLDLQVRPGEIVGLAGLVGSGRSEILETVYGARKPDTGRVLVDGKPLKPGSVRAAVAAGLGLAPEERKAQALLMLESVTRNVSVSSMSRFATAGWIDRGAESGAARAAVRELSLRPDNPDVPVRTLSGGNQQKAVLARWLLRGCRVLLLDEPTRGVDVGARAELYAVVRRLADEGLAVLLVSSEVPEVLGLADRVLVLREGTVVHTAPARELDEHRVLDLVMEGSPAS</sequence>
<dbReference type="PROSITE" id="PS50893">
    <property type="entry name" value="ABC_TRANSPORTER_2"/>
    <property type="match status" value="2"/>
</dbReference>
<gene>
    <name evidence="6" type="ORF">GCM10010451_40730</name>
</gene>
<dbReference type="PANTHER" id="PTHR43790:SF9">
    <property type="entry name" value="GALACTOFURANOSE TRANSPORTER ATP-BINDING PROTEIN YTFR"/>
    <property type="match status" value="1"/>
</dbReference>
<dbReference type="PROSITE" id="PS00211">
    <property type="entry name" value="ABC_TRANSPORTER_1"/>
    <property type="match status" value="1"/>
</dbReference>
<dbReference type="Gene3D" id="3.40.50.300">
    <property type="entry name" value="P-loop containing nucleotide triphosphate hydrolases"/>
    <property type="match status" value="2"/>
</dbReference>
<dbReference type="PANTHER" id="PTHR43790">
    <property type="entry name" value="CARBOHYDRATE TRANSPORT ATP-BINDING PROTEIN MG119-RELATED"/>
    <property type="match status" value="1"/>
</dbReference>
<dbReference type="InterPro" id="IPR027417">
    <property type="entry name" value="P-loop_NTPase"/>
</dbReference>
<dbReference type="InterPro" id="IPR050107">
    <property type="entry name" value="ABC_carbohydrate_import_ATPase"/>
</dbReference>
<dbReference type="SUPFAM" id="SSF52540">
    <property type="entry name" value="P-loop containing nucleoside triphosphate hydrolases"/>
    <property type="match status" value="2"/>
</dbReference>
<evidence type="ECO:0000256" key="2">
    <source>
        <dbReference type="ARBA" id="ARBA00022737"/>
    </source>
</evidence>
<dbReference type="InterPro" id="IPR003593">
    <property type="entry name" value="AAA+_ATPase"/>
</dbReference>
<dbReference type="Pfam" id="PF00005">
    <property type="entry name" value="ABC_tran"/>
    <property type="match status" value="2"/>
</dbReference>
<evidence type="ECO:0000259" key="5">
    <source>
        <dbReference type="PROSITE" id="PS50893"/>
    </source>
</evidence>
<dbReference type="InterPro" id="IPR017871">
    <property type="entry name" value="ABC_transporter-like_CS"/>
</dbReference>
<organism evidence="6 7">
    <name type="scientific">Streptomyces virens</name>
    <dbReference type="NCBI Taxonomy" id="285572"/>
    <lineage>
        <taxon>Bacteria</taxon>
        <taxon>Bacillati</taxon>
        <taxon>Actinomycetota</taxon>
        <taxon>Actinomycetes</taxon>
        <taxon>Kitasatosporales</taxon>
        <taxon>Streptomycetaceae</taxon>
        <taxon>Streptomyces</taxon>
    </lineage>
</organism>
<dbReference type="GO" id="GO:0005524">
    <property type="term" value="F:ATP binding"/>
    <property type="evidence" value="ECO:0007669"/>
    <property type="project" value="UniProtKB-KW"/>
</dbReference>
<dbReference type="CDD" id="cd03215">
    <property type="entry name" value="ABC_Carb_Monos_II"/>
    <property type="match status" value="1"/>
</dbReference>
<dbReference type="Proteomes" id="UP001501866">
    <property type="component" value="Unassembled WGS sequence"/>
</dbReference>
<accession>A0ABP6PX03</accession>
<protein>
    <submittedName>
        <fullName evidence="6">Sugar ABC transporter ATP-binding protein</fullName>
    </submittedName>
</protein>
<keyword evidence="2" id="KW-0677">Repeat</keyword>
<keyword evidence="7" id="KW-1185">Reference proteome</keyword>
<name>A0ABP6PX03_9ACTN</name>
<evidence type="ECO:0000256" key="3">
    <source>
        <dbReference type="ARBA" id="ARBA00022741"/>
    </source>
</evidence>
<feature type="domain" description="ABC transporter" evidence="5">
    <location>
        <begin position="259"/>
        <end position="502"/>
    </location>
</feature>
<keyword evidence="1" id="KW-0813">Transport</keyword>
<dbReference type="InterPro" id="IPR003439">
    <property type="entry name" value="ABC_transporter-like_ATP-bd"/>
</dbReference>
<dbReference type="SMART" id="SM00382">
    <property type="entry name" value="AAA"/>
    <property type="match status" value="2"/>
</dbReference>
<reference evidence="7" key="1">
    <citation type="journal article" date="2019" name="Int. J. Syst. Evol. Microbiol.">
        <title>The Global Catalogue of Microorganisms (GCM) 10K type strain sequencing project: providing services to taxonomists for standard genome sequencing and annotation.</title>
        <authorList>
            <consortium name="The Broad Institute Genomics Platform"/>
            <consortium name="The Broad Institute Genome Sequencing Center for Infectious Disease"/>
            <person name="Wu L."/>
            <person name="Ma J."/>
        </authorList>
    </citation>
    <scope>NUCLEOTIDE SEQUENCE [LARGE SCALE GENOMIC DNA]</scope>
    <source>
        <strain evidence="7">JCM 9095</strain>
    </source>
</reference>